<comment type="similarity">
    <text evidence="1">Belongs to the LysR transcriptional regulatory family.</text>
</comment>
<dbReference type="EMBL" id="LT629766">
    <property type="protein sequence ID" value="SDR84570.1"/>
    <property type="molecule type" value="Genomic_DNA"/>
</dbReference>
<dbReference type="SUPFAM" id="SSF53850">
    <property type="entry name" value="Periplasmic binding protein-like II"/>
    <property type="match status" value="1"/>
</dbReference>
<feature type="domain" description="HTH lysR-type" evidence="5">
    <location>
        <begin position="2"/>
        <end position="59"/>
    </location>
</feature>
<dbReference type="RefSeq" id="WP_092009570.1">
    <property type="nucleotide sequence ID" value="NZ_LT629766.1"/>
</dbReference>
<dbReference type="Pfam" id="PF03466">
    <property type="entry name" value="LysR_substrate"/>
    <property type="match status" value="1"/>
</dbReference>
<evidence type="ECO:0000313" key="7">
    <source>
        <dbReference type="Proteomes" id="UP000199597"/>
    </source>
</evidence>
<dbReference type="Proteomes" id="UP000199597">
    <property type="component" value="Chromosome I"/>
</dbReference>
<evidence type="ECO:0000256" key="3">
    <source>
        <dbReference type="ARBA" id="ARBA00023125"/>
    </source>
</evidence>
<accession>A0A1H1MD42</accession>
<evidence type="ECO:0000313" key="6">
    <source>
        <dbReference type="EMBL" id="SDR84570.1"/>
    </source>
</evidence>
<dbReference type="Gene3D" id="3.40.190.10">
    <property type="entry name" value="Periplasmic binding protein-like II"/>
    <property type="match status" value="2"/>
</dbReference>
<keyword evidence="2" id="KW-0805">Transcription regulation</keyword>
<gene>
    <name evidence="6" type="ORF">SAMN04489752_0410</name>
</gene>
<dbReference type="InterPro" id="IPR036390">
    <property type="entry name" value="WH_DNA-bd_sf"/>
</dbReference>
<reference evidence="7" key="1">
    <citation type="submission" date="2016-10" db="EMBL/GenBank/DDBJ databases">
        <authorList>
            <person name="Varghese N."/>
            <person name="Submissions S."/>
        </authorList>
    </citation>
    <scope>NUCLEOTIDE SEQUENCE [LARGE SCALE GENOMIC DNA]</scope>
    <source>
        <strain evidence="7">DSM 23676</strain>
    </source>
</reference>
<sequence length="305" mass="33096">MMNLQQLRVLLAIRDEGSLNRAAERLGYGVPTVTHHLRTLESHLRVRLVDRSRHGTRLTALGESFAAEVDSVLAGLDRAERIVTAQRDAGAVTVRIGSFPSIGSRLLPAAIAELRARTSVRVEVVEAEPSEVVRMLQAGEVHAGIIYDIPDLPEFTGPDLRLSTLLDEPYRIMVAADGELAKREILDVADMADVDWIVSRNEAEASVRVLKRVCRSLGHELRELMRSDDLSMIHGLVAEGLGCALSTEAAVDTDFAVVLRPAVQDLGQRRVSFVTRTGSVPAAVTWLRESLAAVAAERGTASAGE</sequence>
<evidence type="ECO:0000256" key="1">
    <source>
        <dbReference type="ARBA" id="ARBA00009437"/>
    </source>
</evidence>
<protein>
    <submittedName>
        <fullName evidence="6">DNA-binding transcriptional regulator, LysR family</fullName>
    </submittedName>
</protein>
<dbReference type="Gene3D" id="1.10.10.10">
    <property type="entry name" value="Winged helix-like DNA-binding domain superfamily/Winged helix DNA-binding domain"/>
    <property type="match status" value="1"/>
</dbReference>
<dbReference type="SUPFAM" id="SSF46785">
    <property type="entry name" value="Winged helix' DNA-binding domain"/>
    <property type="match status" value="1"/>
</dbReference>
<dbReference type="GO" id="GO:0003700">
    <property type="term" value="F:DNA-binding transcription factor activity"/>
    <property type="evidence" value="ECO:0007669"/>
    <property type="project" value="InterPro"/>
</dbReference>
<keyword evidence="3 6" id="KW-0238">DNA-binding</keyword>
<dbReference type="STRING" id="1136497.SAMN04489752_0410"/>
<keyword evidence="7" id="KW-1185">Reference proteome</keyword>
<dbReference type="InterPro" id="IPR000847">
    <property type="entry name" value="LysR_HTH_N"/>
</dbReference>
<organism evidence="6 7">
    <name type="scientific">Brevibacterium siliguriense</name>
    <dbReference type="NCBI Taxonomy" id="1136497"/>
    <lineage>
        <taxon>Bacteria</taxon>
        <taxon>Bacillati</taxon>
        <taxon>Actinomycetota</taxon>
        <taxon>Actinomycetes</taxon>
        <taxon>Micrococcales</taxon>
        <taxon>Brevibacteriaceae</taxon>
        <taxon>Brevibacterium</taxon>
    </lineage>
</organism>
<evidence type="ECO:0000256" key="2">
    <source>
        <dbReference type="ARBA" id="ARBA00023015"/>
    </source>
</evidence>
<dbReference type="OrthoDB" id="4131546at2"/>
<dbReference type="Pfam" id="PF00126">
    <property type="entry name" value="HTH_1"/>
    <property type="match status" value="1"/>
</dbReference>
<dbReference type="PANTHER" id="PTHR30346:SF29">
    <property type="entry name" value="LYSR SUBSTRATE-BINDING"/>
    <property type="match status" value="1"/>
</dbReference>
<dbReference type="InterPro" id="IPR036388">
    <property type="entry name" value="WH-like_DNA-bd_sf"/>
</dbReference>
<dbReference type="PANTHER" id="PTHR30346">
    <property type="entry name" value="TRANSCRIPTIONAL DUAL REGULATOR HCAR-RELATED"/>
    <property type="match status" value="1"/>
</dbReference>
<dbReference type="GO" id="GO:0032993">
    <property type="term" value="C:protein-DNA complex"/>
    <property type="evidence" value="ECO:0007669"/>
    <property type="project" value="TreeGrafter"/>
</dbReference>
<dbReference type="GO" id="GO:0003677">
    <property type="term" value="F:DNA binding"/>
    <property type="evidence" value="ECO:0007669"/>
    <property type="project" value="UniProtKB-KW"/>
</dbReference>
<proteinExistence type="inferred from homology"/>
<name>A0A1H1MD42_9MICO</name>
<evidence type="ECO:0000259" key="5">
    <source>
        <dbReference type="PROSITE" id="PS50931"/>
    </source>
</evidence>
<dbReference type="AlphaFoldDB" id="A0A1H1MD42"/>
<dbReference type="PROSITE" id="PS50931">
    <property type="entry name" value="HTH_LYSR"/>
    <property type="match status" value="1"/>
</dbReference>
<keyword evidence="4" id="KW-0804">Transcription</keyword>
<evidence type="ECO:0000256" key="4">
    <source>
        <dbReference type="ARBA" id="ARBA00023163"/>
    </source>
</evidence>
<dbReference type="InterPro" id="IPR005119">
    <property type="entry name" value="LysR_subst-bd"/>
</dbReference>